<evidence type="ECO:0000313" key="2">
    <source>
        <dbReference type="EMBL" id="OQR71765.1"/>
    </source>
</evidence>
<dbReference type="InParanoid" id="A0A1V9XDY6"/>
<accession>A0A1V9XDY6</accession>
<comment type="caution">
    <text evidence="2">The sequence shown here is derived from an EMBL/GenBank/DDBJ whole genome shotgun (WGS) entry which is preliminary data.</text>
</comment>
<dbReference type="Proteomes" id="UP000192247">
    <property type="component" value="Unassembled WGS sequence"/>
</dbReference>
<keyword evidence="3" id="KW-1185">Reference proteome</keyword>
<protein>
    <submittedName>
        <fullName evidence="2">Uncharacterized protein</fullName>
    </submittedName>
</protein>
<keyword evidence="1" id="KW-0812">Transmembrane</keyword>
<feature type="transmembrane region" description="Helical" evidence="1">
    <location>
        <begin position="6"/>
        <end position="28"/>
    </location>
</feature>
<name>A0A1V9XDY6_9ACAR</name>
<keyword evidence="1" id="KW-1133">Transmembrane helix</keyword>
<keyword evidence="1" id="KW-0472">Membrane</keyword>
<dbReference type="AlphaFoldDB" id="A0A1V9XDY6"/>
<evidence type="ECO:0000256" key="1">
    <source>
        <dbReference type="SAM" id="Phobius"/>
    </source>
</evidence>
<dbReference type="EMBL" id="MNPL01013633">
    <property type="protein sequence ID" value="OQR71765.1"/>
    <property type="molecule type" value="Genomic_DNA"/>
</dbReference>
<evidence type="ECO:0000313" key="3">
    <source>
        <dbReference type="Proteomes" id="UP000192247"/>
    </source>
</evidence>
<gene>
    <name evidence="2" type="ORF">BIW11_03906</name>
</gene>
<reference evidence="2 3" key="1">
    <citation type="journal article" date="2017" name="Gigascience">
        <title>Draft genome of the honey bee ectoparasitic mite, Tropilaelaps mercedesae, is shaped by the parasitic life history.</title>
        <authorList>
            <person name="Dong X."/>
            <person name="Armstrong S.D."/>
            <person name="Xia D."/>
            <person name="Makepeace B.L."/>
            <person name="Darby A.C."/>
            <person name="Kadowaki T."/>
        </authorList>
    </citation>
    <scope>NUCLEOTIDE SEQUENCE [LARGE SCALE GENOMIC DNA]</scope>
    <source>
        <strain evidence="2">Wuxi-XJTLU</strain>
    </source>
</reference>
<sequence length="39" mass="4548">MSSYFMFIVSAFFAEIFVHLSESCLIYGKPHRHNLGIRV</sequence>
<organism evidence="2 3">
    <name type="scientific">Tropilaelaps mercedesae</name>
    <dbReference type="NCBI Taxonomy" id="418985"/>
    <lineage>
        <taxon>Eukaryota</taxon>
        <taxon>Metazoa</taxon>
        <taxon>Ecdysozoa</taxon>
        <taxon>Arthropoda</taxon>
        <taxon>Chelicerata</taxon>
        <taxon>Arachnida</taxon>
        <taxon>Acari</taxon>
        <taxon>Parasitiformes</taxon>
        <taxon>Mesostigmata</taxon>
        <taxon>Gamasina</taxon>
        <taxon>Dermanyssoidea</taxon>
        <taxon>Laelapidae</taxon>
        <taxon>Tropilaelaps</taxon>
    </lineage>
</organism>
<proteinExistence type="predicted"/>